<dbReference type="EMBL" id="JAFREP010000048">
    <property type="protein sequence ID" value="MBO1323065.1"/>
    <property type="molecule type" value="Genomic_DNA"/>
</dbReference>
<proteinExistence type="predicted"/>
<comment type="caution">
    <text evidence="1">The sequence shown here is derived from an EMBL/GenBank/DDBJ whole genome shotgun (WGS) entry which is preliminary data.</text>
</comment>
<name>A0A8J7QRT7_9BACT</name>
<gene>
    <name evidence="1" type="ORF">J3U88_31660</name>
</gene>
<evidence type="ECO:0000313" key="2">
    <source>
        <dbReference type="Proteomes" id="UP000664417"/>
    </source>
</evidence>
<dbReference type="AlphaFoldDB" id="A0A8J7QRT7"/>
<organism evidence="1 2">
    <name type="scientific">Acanthopleuribacter pedis</name>
    <dbReference type="NCBI Taxonomy" id="442870"/>
    <lineage>
        <taxon>Bacteria</taxon>
        <taxon>Pseudomonadati</taxon>
        <taxon>Acidobacteriota</taxon>
        <taxon>Holophagae</taxon>
        <taxon>Acanthopleuribacterales</taxon>
        <taxon>Acanthopleuribacteraceae</taxon>
        <taxon>Acanthopleuribacter</taxon>
    </lineage>
</organism>
<protein>
    <submittedName>
        <fullName evidence="1">Uncharacterized protein</fullName>
    </submittedName>
</protein>
<sequence>MTSFFSFFSGRTLVRMAAVLFAAFYFTGCVQINLTMNLAPDGSGVTQIRLEMLDQMHDMLENMARQSGKEMPLLDEDRLNNYLADNAGQLRKYSNTVKDGVRVIDAVVFVKDVAAFMDATSNELMRLERDGNKARWHLMNTEMSQAFAAMDDALLANQMQMMRSSMSGLNVQMQVTVPHIADTNLQKVGSTTARFLLDFDSQIGEKSGDEAIAAFRALLEPKYVDITGLK</sequence>
<dbReference type="Proteomes" id="UP000664417">
    <property type="component" value="Unassembled WGS sequence"/>
</dbReference>
<keyword evidence="2" id="KW-1185">Reference proteome</keyword>
<dbReference type="RefSeq" id="WP_207863037.1">
    <property type="nucleotide sequence ID" value="NZ_JAFREP010000048.1"/>
</dbReference>
<evidence type="ECO:0000313" key="1">
    <source>
        <dbReference type="EMBL" id="MBO1323065.1"/>
    </source>
</evidence>
<accession>A0A8J7QRT7</accession>
<reference evidence="1" key="1">
    <citation type="submission" date="2021-03" db="EMBL/GenBank/DDBJ databases">
        <authorList>
            <person name="Wang G."/>
        </authorList>
    </citation>
    <scope>NUCLEOTIDE SEQUENCE</scope>
    <source>
        <strain evidence="1">KCTC 12899</strain>
    </source>
</reference>